<dbReference type="Proteomes" id="UP000604825">
    <property type="component" value="Unassembled WGS sequence"/>
</dbReference>
<feature type="region of interest" description="Disordered" evidence="1">
    <location>
        <begin position="1"/>
        <end position="21"/>
    </location>
</feature>
<organism evidence="2 3">
    <name type="scientific">Miscanthus lutarioriparius</name>
    <dbReference type="NCBI Taxonomy" id="422564"/>
    <lineage>
        <taxon>Eukaryota</taxon>
        <taxon>Viridiplantae</taxon>
        <taxon>Streptophyta</taxon>
        <taxon>Embryophyta</taxon>
        <taxon>Tracheophyta</taxon>
        <taxon>Spermatophyta</taxon>
        <taxon>Magnoliopsida</taxon>
        <taxon>Liliopsida</taxon>
        <taxon>Poales</taxon>
        <taxon>Poaceae</taxon>
        <taxon>PACMAD clade</taxon>
        <taxon>Panicoideae</taxon>
        <taxon>Andropogonodae</taxon>
        <taxon>Andropogoneae</taxon>
        <taxon>Saccharinae</taxon>
        <taxon>Miscanthus</taxon>
    </lineage>
</organism>
<proteinExistence type="predicted"/>
<evidence type="ECO:0000313" key="3">
    <source>
        <dbReference type="Proteomes" id="UP000604825"/>
    </source>
</evidence>
<comment type="caution">
    <text evidence="2">The sequence shown here is derived from an EMBL/GenBank/DDBJ whole genome shotgun (WGS) entry which is preliminary data.</text>
</comment>
<accession>A0A811QH75</accession>
<keyword evidence="3" id="KW-1185">Reference proteome</keyword>
<reference evidence="2" key="1">
    <citation type="submission" date="2020-10" db="EMBL/GenBank/DDBJ databases">
        <authorList>
            <person name="Han B."/>
            <person name="Lu T."/>
            <person name="Zhao Q."/>
            <person name="Huang X."/>
            <person name="Zhao Y."/>
        </authorList>
    </citation>
    <scope>NUCLEOTIDE SEQUENCE</scope>
</reference>
<name>A0A811QH75_9POAL</name>
<dbReference type="EMBL" id="CAJGYO010000009">
    <property type="protein sequence ID" value="CAD6255166.1"/>
    <property type="molecule type" value="Genomic_DNA"/>
</dbReference>
<evidence type="ECO:0000313" key="2">
    <source>
        <dbReference type="EMBL" id="CAD6255166.1"/>
    </source>
</evidence>
<sequence length="281" mass="31091">MTEDEDEGRTAHGIYDGRGQVGQENSTMMDTFFMYDQSFLEQNTVEQRLASLEASYVDRDADYSQRISELEAIRVTQIKDERDARVAALESTAADLAAWRPGVEGLLDDVRLQVQKLGVKCDRAVFDTMSHQPGIIPSPTLAVMHSSARLTADRPHGHRVNTTTRDVASGVVTTWTHVRPRLAPTTTASTPPADAKLASIKSYRRALGLCYKCNAKWSKDHQCAPEVLHAVHDLWEFCFDDDDEPTEDSDKPVPTEQLCLAFSKAAVTGVPASRTIRLLGS</sequence>
<protein>
    <submittedName>
        <fullName evidence="2">Uncharacterized protein</fullName>
    </submittedName>
</protein>
<evidence type="ECO:0000256" key="1">
    <source>
        <dbReference type="SAM" id="MobiDB-lite"/>
    </source>
</evidence>
<gene>
    <name evidence="2" type="ORF">NCGR_LOCUS38762</name>
</gene>
<dbReference type="AlphaFoldDB" id="A0A811QH75"/>